<feature type="transmembrane region" description="Helical" evidence="4">
    <location>
        <begin position="36"/>
        <end position="55"/>
    </location>
</feature>
<dbReference type="EMBL" id="BMLI01000001">
    <property type="protein sequence ID" value="GGM92570.1"/>
    <property type="molecule type" value="Genomic_DNA"/>
</dbReference>
<dbReference type="Pfam" id="PF13432">
    <property type="entry name" value="TPR_16"/>
    <property type="match status" value="2"/>
</dbReference>
<keyword evidence="6" id="KW-1185">Reference proteome</keyword>
<evidence type="ECO:0000256" key="4">
    <source>
        <dbReference type="SAM" id="Phobius"/>
    </source>
</evidence>
<dbReference type="SMART" id="SM00028">
    <property type="entry name" value="TPR"/>
    <property type="match status" value="3"/>
</dbReference>
<keyword evidence="1" id="KW-0677">Repeat</keyword>
<dbReference type="PANTHER" id="PTHR44858">
    <property type="entry name" value="TETRATRICOPEPTIDE REPEAT PROTEIN 6"/>
    <property type="match status" value="1"/>
</dbReference>
<keyword evidence="4" id="KW-0812">Transmembrane</keyword>
<evidence type="ECO:0000256" key="2">
    <source>
        <dbReference type="ARBA" id="ARBA00022803"/>
    </source>
</evidence>
<gene>
    <name evidence="5" type="ORF">GCM10010967_27200</name>
</gene>
<comment type="caution">
    <text evidence="5">The sequence shown here is derived from an EMBL/GenBank/DDBJ whole genome shotgun (WGS) entry which is preliminary data.</text>
</comment>
<proteinExistence type="predicted"/>
<sequence>MTVLPPFTQVFGSNTHYSFDLQAAVANFGIIKMPHFANYMEFLVVIALAGYIFYLRNYADLRTPSEKEAAALADGIALYNSGEIQQALEYFDARIRLKPKSGIAYLYRGLCQKSMGNAEAALHDIRTGLSYDDQVYTLHLELGKIMMEQGKTENALAAFDRAVSISEEQSAAPYEWRARALSLLGRETEAQRDLQHEKVLRELLKANPSPRSAAKTPFFDKRLAINMGMIIMTSALLVYVIKNAESIHLPYLVAVVAAISIGFVEPYKGWLLAVMQCILMLAGYFLFTSPPEDGARQELENFSLYGAMVLTFAASFLGGFLKRAINMK</sequence>
<accession>A0ABQ2HXX2</accession>
<evidence type="ECO:0000313" key="6">
    <source>
        <dbReference type="Proteomes" id="UP000632339"/>
    </source>
</evidence>
<protein>
    <recommendedName>
        <fullName evidence="7">Tetratricopeptide repeat protein</fullName>
    </recommendedName>
</protein>
<dbReference type="InterPro" id="IPR011990">
    <property type="entry name" value="TPR-like_helical_dom_sf"/>
</dbReference>
<organism evidence="5 6">
    <name type="scientific">Dyadobacter beijingensis</name>
    <dbReference type="NCBI Taxonomy" id="365489"/>
    <lineage>
        <taxon>Bacteria</taxon>
        <taxon>Pseudomonadati</taxon>
        <taxon>Bacteroidota</taxon>
        <taxon>Cytophagia</taxon>
        <taxon>Cytophagales</taxon>
        <taxon>Spirosomataceae</taxon>
        <taxon>Dyadobacter</taxon>
    </lineage>
</organism>
<name>A0ABQ2HXX2_9BACT</name>
<dbReference type="InterPro" id="IPR050498">
    <property type="entry name" value="Ycf3"/>
</dbReference>
<dbReference type="Gene3D" id="1.25.40.10">
    <property type="entry name" value="Tetratricopeptide repeat domain"/>
    <property type="match status" value="2"/>
</dbReference>
<evidence type="ECO:0000313" key="5">
    <source>
        <dbReference type="EMBL" id="GGM92570.1"/>
    </source>
</evidence>
<evidence type="ECO:0008006" key="7">
    <source>
        <dbReference type="Google" id="ProtNLM"/>
    </source>
</evidence>
<feature type="transmembrane region" description="Helical" evidence="4">
    <location>
        <begin position="223"/>
        <end position="241"/>
    </location>
</feature>
<evidence type="ECO:0000256" key="1">
    <source>
        <dbReference type="ARBA" id="ARBA00022737"/>
    </source>
</evidence>
<reference evidence="6" key="1">
    <citation type="journal article" date="2019" name="Int. J. Syst. Evol. Microbiol.">
        <title>The Global Catalogue of Microorganisms (GCM) 10K type strain sequencing project: providing services to taxonomists for standard genome sequencing and annotation.</title>
        <authorList>
            <consortium name="The Broad Institute Genomics Platform"/>
            <consortium name="The Broad Institute Genome Sequencing Center for Infectious Disease"/>
            <person name="Wu L."/>
            <person name="Ma J."/>
        </authorList>
    </citation>
    <scope>NUCLEOTIDE SEQUENCE [LARGE SCALE GENOMIC DNA]</scope>
    <source>
        <strain evidence="6">CGMCC 1.6375</strain>
    </source>
</reference>
<dbReference type="SUPFAM" id="SSF48452">
    <property type="entry name" value="TPR-like"/>
    <property type="match status" value="1"/>
</dbReference>
<keyword evidence="4" id="KW-0472">Membrane</keyword>
<dbReference type="PANTHER" id="PTHR44858:SF1">
    <property type="entry name" value="UDP-N-ACETYLGLUCOSAMINE--PEPTIDE N-ACETYLGLUCOSAMINYLTRANSFERASE SPINDLY-RELATED"/>
    <property type="match status" value="1"/>
</dbReference>
<keyword evidence="2 3" id="KW-0802">TPR repeat</keyword>
<dbReference type="InterPro" id="IPR019734">
    <property type="entry name" value="TPR_rpt"/>
</dbReference>
<feature type="transmembrane region" description="Helical" evidence="4">
    <location>
        <begin position="302"/>
        <end position="321"/>
    </location>
</feature>
<evidence type="ECO:0000256" key="3">
    <source>
        <dbReference type="PROSITE-ProRule" id="PRU00339"/>
    </source>
</evidence>
<feature type="repeat" description="TPR" evidence="3">
    <location>
        <begin position="68"/>
        <end position="101"/>
    </location>
</feature>
<dbReference type="PROSITE" id="PS50005">
    <property type="entry name" value="TPR"/>
    <property type="match status" value="2"/>
</dbReference>
<keyword evidence="4" id="KW-1133">Transmembrane helix</keyword>
<feature type="transmembrane region" description="Helical" evidence="4">
    <location>
        <begin position="247"/>
        <end position="264"/>
    </location>
</feature>
<feature type="transmembrane region" description="Helical" evidence="4">
    <location>
        <begin position="269"/>
        <end position="287"/>
    </location>
</feature>
<dbReference type="Proteomes" id="UP000632339">
    <property type="component" value="Unassembled WGS sequence"/>
</dbReference>
<feature type="repeat" description="TPR" evidence="3">
    <location>
        <begin position="136"/>
        <end position="169"/>
    </location>
</feature>